<proteinExistence type="predicted"/>
<dbReference type="OrthoDB" id="67788at2"/>
<sequence length="333" mass="38713">MPEKTSPANLWILKSKGENSAFGGNTGYADKVDAVYVYDTNVKNHDKVKVNDYVVIVNKKYILGFAKINSVMERKNVPKVRYRCPECNTQEHYKRVGITPTYKCRNKHEFDNPIEQNILVNEYTAHYNSSFIPAPPKTDVKILRAYFIRWNLYYSIQPAEVTFLNDNFRPIYNRLKNKTTAIAPKPAFEIPVLHPYEPDSADTRTYKLRKTPSRQGQQRFKEQLLGIYGDTCMLTGCNIKETIEASHICFYRGKKDHHPANGLLLRKDIHSLFDANLFGIHPETMKVHLHSSLRNSYYEKLEGKSIKLRNKKFNPSTKALIKRWKEFKSKSDL</sequence>
<dbReference type="Pfam" id="PF13391">
    <property type="entry name" value="HNH_2"/>
    <property type="match status" value="1"/>
</dbReference>
<dbReference type="RefSeq" id="WP_081149907.1">
    <property type="nucleotide sequence ID" value="NZ_LVYD01000054.1"/>
</dbReference>
<reference evidence="2 3" key="1">
    <citation type="submission" date="2016-03" db="EMBL/GenBank/DDBJ databases">
        <title>Niastella vici sp. nov., isolated from farmland soil.</title>
        <authorList>
            <person name="Chen L."/>
            <person name="Wang D."/>
            <person name="Yang S."/>
            <person name="Wang G."/>
        </authorList>
    </citation>
    <scope>NUCLEOTIDE SEQUENCE [LARGE SCALE GENOMIC DNA]</scope>
    <source>
        <strain evidence="2 3">DJ57</strain>
    </source>
</reference>
<feature type="domain" description="HNH nuclease" evidence="1">
    <location>
        <begin position="232"/>
        <end position="281"/>
    </location>
</feature>
<accession>A0A1V9FUC5</accession>
<dbReference type="EMBL" id="LVYD01000054">
    <property type="protein sequence ID" value="OQP61907.1"/>
    <property type="molecule type" value="Genomic_DNA"/>
</dbReference>
<dbReference type="AlphaFoldDB" id="A0A1V9FUC5"/>
<organism evidence="2 3">
    <name type="scientific">Niastella vici</name>
    <dbReference type="NCBI Taxonomy" id="1703345"/>
    <lineage>
        <taxon>Bacteria</taxon>
        <taxon>Pseudomonadati</taxon>
        <taxon>Bacteroidota</taxon>
        <taxon>Chitinophagia</taxon>
        <taxon>Chitinophagales</taxon>
        <taxon>Chitinophagaceae</taxon>
        <taxon>Niastella</taxon>
    </lineage>
</organism>
<dbReference type="STRING" id="1703345.A3860_29875"/>
<protein>
    <recommendedName>
        <fullName evidence="1">HNH nuclease domain-containing protein</fullName>
    </recommendedName>
</protein>
<comment type="caution">
    <text evidence="2">The sequence shown here is derived from an EMBL/GenBank/DDBJ whole genome shotgun (WGS) entry which is preliminary data.</text>
</comment>
<evidence type="ECO:0000259" key="1">
    <source>
        <dbReference type="Pfam" id="PF13391"/>
    </source>
</evidence>
<keyword evidence="3" id="KW-1185">Reference proteome</keyword>
<gene>
    <name evidence="2" type="ORF">A3860_29875</name>
</gene>
<evidence type="ECO:0000313" key="3">
    <source>
        <dbReference type="Proteomes" id="UP000192796"/>
    </source>
</evidence>
<dbReference type="Proteomes" id="UP000192796">
    <property type="component" value="Unassembled WGS sequence"/>
</dbReference>
<name>A0A1V9FUC5_9BACT</name>
<dbReference type="InterPro" id="IPR003615">
    <property type="entry name" value="HNH_nuc"/>
</dbReference>
<evidence type="ECO:0000313" key="2">
    <source>
        <dbReference type="EMBL" id="OQP61907.1"/>
    </source>
</evidence>